<dbReference type="InterPro" id="IPR032466">
    <property type="entry name" value="Metal_Hydrolase"/>
</dbReference>
<dbReference type="STRING" id="1144748.KS2013_835"/>
<protein>
    <submittedName>
        <fullName evidence="2">Membrane dipeptidase</fullName>
    </submittedName>
</protein>
<feature type="chain" id="PRO_5008544055" evidence="1">
    <location>
        <begin position="20"/>
        <end position="410"/>
    </location>
</feature>
<dbReference type="Pfam" id="PF01244">
    <property type="entry name" value="Peptidase_M19"/>
    <property type="match status" value="1"/>
</dbReference>
<name>A0A1B3B9T4_9GAMM</name>
<dbReference type="PANTHER" id="PTHR10443:SF12">
    <property type="entry name" value="DIPEPTIDASE"/>
    <property type="match status" value="1"/>
</dbReference>
<dbReference type="Proteomes" id="UP000094147">
    <property type="component" value="Chromosome"/>
</dbReference>
<dbReference type="OrthoDB" id="9804920at2"/>
<keyword evidence="3" id="KW-1185">Reference proteome</keyword>
<dbReference type="PATRIC" id="fig|1144748.3.peg.845"/>
<evidence type="ECO:0000313" key="3">
    <source>
        <dbReference type="Proteomes" id="UP000094147"/>
    </source>
</evidence>
<dbReference type="PROSITE" id="PS51257">
    <property type="entry name" value="PROKAR_LIPOPROTEIN"/>
    <property type="match status" value="1"/>
</dbReference>
<gene>
    <name evidence="2" type="ORF">KS2013_835</name>
</gene>
<reference evidence="3" key="1">
    <citation type="submission" date="2015-08" db="EMBL/GenBank/DDBJ databases">
        <authorList>
            <person name="Kim K.M."/>
        </authorList>
    </citation>
    <scope>NUCLEOTIDE SEQUENCE [LARGE SCALE GENOMIC DNA]</scope>
    <source>
        <strain evidence="3">KCTC 23892</strain>
    </source>
</reference>
<accession>A0A1B3B9T4</accession>
<dbReference type="InterPro" id="IPR008257">
    <property type="entry name" value="Pept_M19"/>
</dbReference>
<dbReference type="PROSITE" id="PS51365">
    <property type="entry name" value="RENAL_DIPEPTIDASE_2"/>
    <property type="match status" value="1"/>
</dbReference>
<dbReference type="PANTHER" id="PTHR10443">
    <property type="entry name" value="MICROSOMAL DIPEPTIDASE"/>
    <property type="match status" value="1"/>
</dbReference>
<feature type="signal peptide" evidence="1">
    <location>
        <begin position="1"/>
        <end position="19"/>
    </location>
</feature>
<evidence type="ECO:0000313" key="2">
    <source>
        <dbReference type="EMBL" id="AOE49557.1"/>
    </source>
</evidence>
<dbReference type="RefSeq" id="WP_068990174.1">
    <property type="nucleotide sequence ID" value="NZ_CP012418.1"/>
</dbReference>
<sequence precursor="true">MKKTFITTLVAATVLGLTACGGMPLIGDDAPEPDYAKQAQEISKKYIIADLHVDVPHRLHDSNEDISEATEEGDFDYPRAVAGGLDAPFMSIYIPAELEFEAEGESFKLANKLIDDVEAIVKANPDKFALATSPAEVQSNFEKGLISLPMGMENGSPIEGSLANIKKFYDRGIRYITLAHSRSNHLSDSSYDEARPNEGLSKVGRLVVAEMNHLGIMVDVSHLSDEAFYDVMEVSRAPVIASHSSVRDFTPGFERNMDDDMIEAMAERGGVIFINFGSTFVSQDSRENYDAYKEAVANYAESNGLDPESEQVQTFAAAYRKKNPFEYADIEVVLDHFEYVIDLVGIDHVGIGSDYDGVGDSLPTGLKDVSTYPNLIQGLLERGYSEQDIAKILSGNLMRVWSEVERLAGQ</sequence>
<proteinExistence type="predicted"/>
<dbReference type="KEGG" id="ksd:KS2013_835"/>
<dbReference type="CDD" id="cd01301">
    <property type="entry name" value="rDP_like"/>
    <property type="match status" value="1"/>
</dbReference>
<dbReference type="SUPFAM" id="SSF51556">
    <property type="entry name" value="Metallo-dependent hydrolases"/>
    <property type="match status" value="1"/>
</dbReference>
<organism evidence="2 3">
    <name type="scientific">Kangiella sediminilitoris</name>
    <dbReference type="NCBI Taxonomy" id="1144748"/>
    <lineage>
        <taxon>Bacteria</taxon>
        <taxon>Pseudomonadati</taxon>
        <taxon>Pseudomonadota</taxon>
        <taxon>Gammaproteobacteria</taxon>
        <taxon>Kangiellales</taxon>
        <taxon>Kangiellaceae</taxon>
        <taxon>Kangiella</taxon>
    </lineage>
</organism>
<dbReference type="GO" id="GO:0070573">
    <property type="term" value="F:metallodipeptidase activity"/>
    <property type="evidence" value="ECO:0007669"/>
    <property type="project" value="InterPro"/>
</dbReference>
<dbReference type="EMBL" id="CP012418">
    <property type="protein sequence ID" value="AOE49557.1"/>
    <property type="molecule type" value="Genomic_DNA"/>
</dbReference>
<dbReference type="AlphaFoldDB" id="A0A1B3B9T4"/>
<keyword evidence="1" id="KW-0732">Signal</keyword>
<dbReference type="GO" id="GO:0006508">
    <property type="term" value="P:proteolysis"/>
    <property type="evidence" value="ECO:0007669"/>
    <property type="project" value="InterPro"/>
</dbReference>
<evidence type="ECO:0000256" key="1">
    <source>
        <dbReference type="SAM" id="SignalP"/>
    </source>
</evidence>
<dbReference type="Gene3D" id="3.20.20.140">
    <property type="entry name" value="Metal-dependent hydrolases"/>
    <property type="match status" value="1"/>
</dbReference>